<dbReference type="EMBL" id="ML213504">
    <property type="protein sequence ID" value="TFK55472.1"/>
    <property type="molecule type" value="Genomic_DNA"/>
</dbReference>
<organism evidence="1 2">
    <name type="scientific">Heliocybe sulcata</name>
    <dbReference type="NCBI Taxonomy" id="5364"/>
    <lineage>
        <taxon>Eukaryota</taxon>
        <taxon>Fungi</taxon>
        <taxon>Dikarya</taxon>
        <taxon>Basidiomycota</taxon>
        <taxon>Agaricomycotina</taxon>
        <taxon>Agaricomycetes</taxon>
        <taxon>Gloeophyllales</taxon>
        <taxon>Gloeophyllaceae</taxon>
        <taxon>Heliocybe</taxon>
    </lineage>
</organism>
<reference evidence="1 2" key="1">
    <citation type="journal article" date="2019" name="Nat. Ecol. Evol.">
        <title>Megaphylogeny resolves global patterns of mushroom evolution.</title>
        <authorList>
            <person name="Varga T."/>
            <person name="Krizsan K."/>
            <person name="Foldi C."/>
            <person name="Dima B."/>
            <person name="Sanchez-Garcia M."/>
            <person name="Sanchez-Ramirez S."/>
            <person name="Szollosi G.J."/>
            <person name="Szarkandi J.G."/>
            <person name="Papp V."/>
            <person name="Albert L."/>
            <person name="Andreopoulos W."/>
            <person name="Angelini C."/>
            <person name="Antonin V."/>
            <person name="Barry K.W."/>
            <person name="Bougher N.L."/>
            <person name="Buchanan P."/>
            <person name="Buyck B."/>
            <person name="Bense V."/>
            <person name="Catcheside P."/>
            <person name="Chovatia M."/>
            <person name="Cooper J."/>
            <person name="Damon W."/>
            <person name="Desjardin D."/>
            <person name="Finy P."/>
            <person name="Geml J."/>
            <person name="Haridas S."/>
            <person name="Hughes K."/>
            <person name="Justo A."/>
            <person name="Karasinski D."/>
            <person name="Kautmanova I."/>
            <person name="Kiss B."/>
            <person name="Kocsube S."/>
            <person name="Kotiranta H."/>
            <person name="LaButti K.M."/>
            <person name="Lechner B.E."/>
            <person name="Liimatainen K."/>
            <person name="Lipzen A."/>
            <person name="Lukacs Z."/>
            <person name="Mihaltcheva S."/>
            <person name="Morgado L.N."/>
            <person name="Niskanen T."/>
            <person name="Noordeloos M.E."/>
            <person name="Ohm R.A."/>
            <person name="Ortiz-Santana B."/>
            <person name="Ovrebo C."/>
            <person name="Racz N."/>
            <person name="Riley R."/>
            <person name="Savchenko A."/>
            <person name="Shiryaev A."/>
            <person name="Soop K."/>
            <person name="Spirin V."/>
            <person name="Szebenyi C."/>
            <person name="Tomsovsky M."/>
            <person name="Tulloss R.E."/>
            <person name="Uehling J."/>
            <person name="Grigoriev I.V."/>
            <person name="Vagvolgyi C."/>
            <person name="Papp T."/>
            <person name="Martin F.M."/>
            <person name="Miettinen O."/>
            <person name="Hibbett D.S."/>
            <person name="Nagy L.G."/>
        </authorList>
    </citation>
    <scope>NUCLEOTIDE SEQUENCE [LARGE SCALE GENOMIC DNA]</scope>
    <source>
        <strain evidence="1 2">OMC1185</strain>
    </source>
</reference>
<dbReference type="STRING" id="5364.A0A5C3NDR9"/>
<gene>
    <name evidence="1" type="ORF">OE88DRAFT_1651796</name>
</gene>
<dbReference type="OrthoDB" id="8062037at2759"/>
<dbReference type="Proteomes" id="UP000305948">
    <property type="component" value="Unassembled WGS sequence"/>
</dbReference>
<dbReference type="AlphaFoldDB" id="A0A5C3NDR9"/>
<evidence type="ECO:0000313" key="2">
    <source>
        <dbReference type="Proteomes" id="UP000305948"/>
    </source>
</evidence>
<accession>A0A5C3NDR9</accession>
<proteinExistence type="predicted"/>
<protein>
    <submittedName>
        <fullName evidence="1">Uncharacterized protein</fullName>
    </submittedName>
</protein>
<evidence type="ECO:0000313" key="1">
    <source>
        <dbReference type="EMBL" id="TFK55472.1"/>
    </source>
</evidence>
<name>A0A5C3NDR9_9AGAM</name>
<sequence length="88" mass="9563">MPEPLSFADVCLGPYERARAMVGKLPDLKRDTVPLDECCPICLLNFGSFYEEQAIAVTEAKEADIEEGAAGKGVTKLVGCGHLFCRKE</sequence>
<keyword evidence="2" id="KW-1185">Reference proteome</keyword>